<keyword evidence="3" id="KW-1185">Reference proteome</keyword>
<dbReference type="GO" id="GO:0046872">
    <property type="term" value="F:metal ion binding"/>
    <property type="evidence" value="ECO:0007669"/>
    <property type="project" value="InterPro"/>
</dbReference>
<gene>
    <name evidence="4" type="primary">LOC116298551</name>
</gene>
<keyword evidence="1" id="KW-0547">Nucleotide-binding</keyword>
<feature type="domain" description="ATP-grasp" evidence="2">
    <location>
        <begin position="126"/>
        <end position="326"/>
    </location>
</feature>
<dbReference type="InParanoid" id="A0A6P8ICT3"/>
<dbReference type="PROSITE" id="PS50975">
    <property type="entry name" value="ATP_GRASP"/>
    <property type="match status" value="1"/>
</dbReference>
<accession>A0A6P8ICT3</accession>
<dbReference type="InterPro" id="IPR011761">
    <property type="entry name" value="ATP-grasp"/>
</dbReference>
<sequence>MSKLKPITIGSLIKKDLNDSYFLPAFPSSYSPGYRFNNDKKYRVYDCPPPSKVYSTVIYPSGFLPTVGDEVATLIDYDPPEFLLRHWKTWLPAFPTARLKTVDEGLKDDLLIVTNGPIQSIPVHKHSIDPDVHYQILRKSSLLDIDAPSPKNLTQENLSFPCVVKVDISWCGQGGCVVHNAKDLNDVLKEIRQENGWKDTIIFQEMIQGIKEVPSFQFYLQKSGDVHWIGTSVGGFDGLVWTGSVVDWNKQDYYKNLVYDEFVVPVVKYLHKQGYFGLVTIEILITDHGMYLVDMNPRVGGETSQLLLAPYMAQFNLTVSSFRVMNIASKTSASHVIEKANDINNTHEGKVIVLSAADVDEKGCMFDVCVFAKTLDEVDALCHKVSTF</sequence>
<keyword evidence="1" id="KW-0067">ATP-binding</keyword>
<protein>
    <submittedName>
        <fullName evidence="4">Uncharacterized protein LOC116298551</fullName>
    </submittedName>
</protein>
<name>A0A6P8ICT3_ACTTE</name>
<dbReference type="Proteomes" id="UP000515163">
    <property type="component" value="Unplaced"/>
</dbReference>
<evidence type="ECO:0000259" key="2">
    <source>
        <dbReference type="PROSITE" id="PS50975"/>
    </source>
</evidence>
<dbReference type="AlphaFoldDB" id="A0A6P8ICT3"/>
<proteinExistence type="predicted"/>
<evidence type="ECO:0000313" key="3">
    <source>
        <dbReference type="Proteomes" id="UP000515163"/>
    </source>
</evidence>
<dbReference type="GeneID" id="116298551"/>
<dbReference type="PANTHER" id="PTHR37018:SF1">
    <property type="entry name" value="CULTURE SPECIFIC PROTEIN, PUTATIVE (AFU_ORTHOLOGUE AFUA_2G00130)-RELATED"/>
    <property type="match status" value="1"/>
</dbReference>
<dbReference type="Pfam" id="PF02655">
    <property type="entry name" value="ATP-grasp_3"/>
    <property type="match status" value="1"/>
</dbReference>
<dbReference type="InterPro" id="IPR003806">
    <property type="entry name" value="ATP-grasp_PylC-type"/>
</dbReference>
<dbReference type="SUPFAM" id="SSF56059">
    <property type="entry name" value="Glutathione synthetase ATP-binding domain-like"/>
    <property type="match status" value="1"/>
</dbReference>
<dbReference type="RefSeq" id="XP_031562920.1">
    <property type="nucleotide sequence ID" value="XM_031707060.1"/>
</dbReference>
<dbReference type="InterPro" id="IPR053269">
    <property type="entry name" value="Asp-Met_ligase"/>
</dbReference>
<dbReference type="KEGG" id="aten:116298551"/>
<dbReference type="OrthoDB" id="5946236at2759"/>
<dbReference type="GO" id="GO:0005524">
    <property type="term" value="F:ATP binding"/>
    <property type="evidence" value="ECO:0007669"/>
    <property type="project" value="UniProtKB-UniRule"/>
</dbReference>
<dbReference type="Gene3D" id="3.30.470.20">
    <property type="entry name" value="ATP-grasp fold, B domain"/>
    <property type="match status" value="1"/>
</dbReference>
<evidence type="ECO:0000256" key="1">
    <source>
        <dbReference type="PROSITE-ProRule" id="PRU00409"/>
    </source>
</evidence>
<dbReference type="PANTHER" id="PTHR37018">
    <property type="entry name" value="CULTURE SPECIFIC PROTEIN, PUTATIVE (AFU_ORTHOLOGUE AFUA_2G00130)-RELATED"/>
    <property type="match status" value="1"/>
</dbReference>
<organism evidence="3 4">
    <name type="scientific">Actinia tenebrosa</name>
    <name type="common">Australian red waratah sea anemone</name>
    <dbReference type="NCBI Taxonomy" id="6105"/>
    <lineage>
        <taxon>Eukaryota</taxon>
        <taxon>Metazoa</taxon>
        <taxon>Cnidaria</taxon>
        <taxon>Anthozoa</taxon>
        <taxon>Hexacorallia</taxon>
        <taxon>Actiniaria</taxon>
        <taxon>Actiniidae</taxon>
        <taxon>Actinia</taxon>
    </lineage>
</organism>
<evidence type="ECO:0000313" key="4">
    <source>
        <dbReference type="RefSeq" id="XP_031562920.1"/>
    </source>
</evidence>
<reference evidence="4" key="1">
    <citation type="submission" date="2025-08" db="UniProtKB">
        <authorList>
            <consortium name="RefSeq"/>
        </authorList>
    </citation>
    <scope>IDENTIFICATION</scope>
</reference>